<reference evidence="1" key="1">
    <citation type="journal article" date="2020" name="Stud. Mycol.">
        <title>101 Dothideomycetes genomes: a test case for predicting lifestyles and emergence of pathogens.</title>
        <authorList>
            <person name="Haridas S."/>
            <person name="Albert R."/>
            <person name="Binder M."/>
            <person name="Bloem J."/>
            <person name="Labutti K."/>
            <person name="Salamov A."/>
            <person name="Andreopoulos B."/>
            <person name="Baker S."/>
            <person name="Barry K."/>
            <person name="Bills G."/>
            <person name="Bluhm B."/>
            <person name="Cannon C."/>
            <person name="Castanera R."/>
            <person name="Culley D."/>
            <person name="Daum C."/>
            <person name="Ezra D."/>
            <person name="Gonzalez J."/>
            <person name="Henrissat B."/>
            <person name="Kuo A."/>
            <person name="Liang C."/>
            <person name="Lipzen A."/>
            <person name="Lutzoni F."/>
            <person name="Magnuson J."/>
            <person name="Mondo S."/>
            <person name="Nolan M."/>
            <person name="Ohm R."/>
            <person name="Pangilinan J."/>
            <person name="Park H.-J."/>
            <person name="Ramirez L."/>
            <person name="Alfaro M."/>
            <person name="Sun H."/>
            <person name="Tritt A."/>
            <person name="Yoshinaga Y."/>
            <person name="Zwiers L.-H."/>
            <person name="Turgeon B."/>
            <person name="Goodwin S."/>
            <person name="Spatafora J."/>
            <person name="Crous P."/>
            <person name="Grigoriev I."/>
        </authorList>
    </citation>
    <scope>NUCLEOTIDE SEQUENCE</scope>
    <source>
        <strain evidence="1">CBS 122368</strain>
    </source>
</reference>
<protein>
    <submittedName>
        <fullName evidence="1">Uncharacterized protein</fullName>
    </submittedName>
</protein>
<accession>A0A6A6J2E2</accession>
<dbReference type="GeneID" id="54579667"/>
<keyword evidence="2" id="KW-1185">Reference proteome</keyword>
<dbReference type="Proteomes" id="UP000800094">
    <property type="component" value="Unassembled WGS sequence"/>
</dbReference>
<dbReference type="RefSeq" id="XP_033690627.1">
    <property type="nucleotide sequence ID" value="XM_033826337.1"/>
</dbReference>
<name>A0A6A6J2E2_9PLEO</name>
<organism evidence="1 2">
    <name type="scientific">Trematosphaeria pertusa</name>
    <dbReference type="NCBI Taxonomy" id="390896"/>
    <lineage>
        <taxon>Eukaryota</taxon>
        <taxon>Fungi</taxon>
        <taxon>Dikarya</taxon>
        <taxon>Ascomycota</taxon>
        <taxon>Pezizomycotina</taxon>
        <taxon>Dothideomycetes</taxon>
        <taxon>Pleosporomycetidae</taxon>
        <taxon>Pleosporales</taxon>
        <taxon>Massarineae</taxon>
        <taxon>Trematosphaeriaceae</taxon>
        <taxon>Trematosphaeria</taxon>
    </lineage>
</organism>
<gene>
    <name evidence="1" type="ORF">BU26DRAFT_498423</name>
</gene>
<sequence>MSGHQLCEHLQSAPPHPLDTRSPPAAILSILLHVSGTNTTYSNTALLPFSNFSQIISPSTLSSSKFIHVLICGRGPSIWGHAAAALGRLTLTTLISRPSFASFQMPVEDAKKVSAARLAVLDIAASKRPRAISAFTQPKHVRRRSARSAMANSSRYEISHVAAFRAENEAKKVLFRMQGRMFRGPELRREKVCIRFRDTTSIHESRLLYFIPFSRLPWRRGIITLDSCLLPPGFCGAPPSCEESSLA</sequence>
<evidence type="ECO:0000313" key="2">
    <source>
        <dbReference type="Proteomes" id="UP000800094"/>
    </source>
</evidence>
<dbReference type="AlphaFoldDB" id="A0A6A6J2E2"/>
<proteinExistence type="predicted"/>
<evidence type="ECO:0000313" key="1">
    <source>
        <dbReference type="EMBL" id="KAF2255623.1"/>
    </source>
</evidence>
<dbReference type="EMBL" id="ML987189">
    <property type="protein sequence ID" value="KAF2255623.1"/>
    <property type="molecule type" value="Genomic_DNA"/>
</dbReference>